<dbReference type="Gene3D" id="1.20.245.10">
    <property type="entry name" value="Lipoxygenase-1, Domain 5"/>
    <property type="match status" value="1"/>
</dbReference>
<comment type="subcellular location">
    <subcellularLocation>
        <location evidence="1">Cytoplasm</location>
    </subcellularLocation>
</comment>
<evidence type="ECO:0000256" key="2">
    <source>
        <dbReference type="ARBA" id="ARBA00005189"/>
    </source>
</evidence>
<evidence type="ECO:0000313" key="13">
    <source>
        <dbReference type="Proteomes" id="UP000288216"/>
    </source>
</evidence>
<evidence type="ECO:0000256" key="5">
    <source>
        <dbReference type="ARBA" id="ARBA00022723"/>
    </source>
</evidence>
<dbReference type="InterPro" id="IPR000907">
    <property type="entry name" value="LipOase"/>
</dbReference>
<dbReference type="OrthoDB" id="407298at2759"/>
<dbReference type="EMBL" id="BFAA01021927">
    <property type="protein sequence ID" value="GCB82109.1"/>
    <property type="molecule type" value="Genomic_DNA"/>
</dbReference>
<feature type="binding site" evidence="9">
    <location>
        <position position="108"/>
    </location>
    <ligand>
        <name>Ca(2+)</name>
        <dbReference type="ChEBI" id="CHEBI:29108"/>
        <label>1</label>
    </ligand>
</feature>
<evidence type="ECO:0000256" key="4">
    <source>
        <dbReference type="ARBA" id="ARBA00022490"/>
    </source>
</evidence>
<proteinExistence type="inferred from homology"/>
<evidence type="ECO:0000256" key="10">
    <source>
        <dbReference type="PIRSR" id="PIRSR601885-3"/>
    </source>
</evidence>
<accession>A0A401Q9P9</accession>
<keyword evidence="7" id="KW-0560">Oxidoreductase</keyword>
<evidence type="ECO:0000256" key="3">
    <source>
        <dbReference type="ARBA" id="ARBA00009419"/>
    </source>
</evidence>
<dbReference type="GO" id="GO:0005506">
    <property type="term" value="F:iron ion binding"/>
    <property type="evidence" value="ECO:0007669"/>
    <property type="project" value="InterPro"/>
</dbReference>
<dbReference type="Pfam" id="PF01477">
    <property type="entry name" value="PLAT"/>
    <property type="match status" value="1"/>
</dbReference>
<feature type="site" description="Essential for stabilizing binding to COTL1" evidence="10">
    <location>
        <position position="132"/>
    </location>
</feature>
<dbReference type="InterPro" id="IPR001885">
    <property type="entry name" value="LipOase_mml"/>
</dbReference>
<protein>
    <recommendedName>
        <fullName evidence="11">Lipoxygenase domain-containing protein</fullName>
    </recommendedName>
</protein>
<dbReference type="PANTHER" id="PTHR11771">
    <property type="entry name" value="LIPOXYGENASE"/>
    <property type="match status" value="1"/>
</dbReference>
<dbReference type="PRINTS" id="PR00467">
    <property type="entry name" value="MAMLPOXGNASE"/>
</dbReference>
<feature type="binding site" evidence="9">
    <location>
        <position position="109"/>
    </location>
    <ligand>
        <name>Ca(2+)</name>
        <dbReference type="ChEBI" id="CHEBI:29108"/>
        <label>1</label>
    </ligand>
</feature>
<evidence type="ECO:0000256" key="6">
    <source>
        <dbReference type="ARBA" id="ARBA00022964"/>
    </source>
</evidence>
<dbReference type="OMA" id="CCKRIAM"/>
<comment type="similarity">
    <text evidence="3">Belongs to the lipoxygenase family.</text>
</comment>
<dbReference type="InterPro" id="IPR036392">
    <property type="entry name" value="PLAT/LH2_dom_sf"/>
</dbReference>
<keyword evidence="4" id="KW-0963">Cytoplasm</keyword>
<dbReference type="InterPro" id="IPR013819">
    <property type="entry name" value="LipOase_C"/>
</dbReference>
<dbReference type="InterPro" id="IPR036226">
    <property type="entry name" value="LipOase_C_sf"/>
</dbReference>
<keyword evidence="5 9" id="KW-0479">Metal-binding</keyword>
<dbReference type="SUPFAM" id="SSF49723">
    <property type="entry name" value="Lipase/lipooxygenase domain (PLAT/LH2 domain)"/>
    <property type="match status" value="1"/>
</dbReference>
<evidence type="ECO:0000256" key="8">
    <source>
        <dbReference type="ARBA" id="ARBA00023098"/>
    </source>
</evidence>
<sequence length="268" mass="31448">MYRRLFYIPDISSAPTASEGIRDFEELYLAAPQSPQEGRVPTYRAFPVASGWRLCLHFPPALRVLLCDTPFPRLALIGQVDEYEVKSEKHLGSIWWLRLEKVKFLVEDDWFCRFLSVKTPSGEELHFPCYRWLSEDDVVFVREGPAKRPSDDKLPIIQAHRQKGLVERQRLYRWKVWKPGVIKCIDAETEDDLHPDVKFDDDKRSDFEHSLRVALGELFLKKFVNMFGSSWDSLESFQRIFWRVKNPTGSKRLEIVRIKAMSWESGIP</sequence>
<evidence type="ECO:0000256" key="9">
    <source>
        <dbReference type="PIRSR" id="PIRSR601885-2"/>
    </source>
</evidence>
<dbReference type="PROSITE" id="PS51393">
    <property type="entry name" value="LIPOXYGENASE_3"/>
    <property type="match status" value="1"/>
</dbReference>
<comment type="pathway">
    <text evidence="2">Lipid metabolism.</text>
</comment>
<dbReference type="SUPFAM" id="SSF48484">
    <property type="entry name" value="Lipoxigenase"/>
    <property type="match status" value="1"/>
</dbReference>
<dbReference type="GO" id="GO:0005737">
    <property type="term" value="C:cytoplasm"/>
    <property type="evidence" value="ECO:0007669"/>
    <property type="project" value="UniProtKB-SubCell"/>
</dbReference>
<keyword evidence="8" id="KW-0443">Lipid metabolism</keyword>
<evidence type="ECO:0000256" key="7">
    <source>
        <dbReference type="ARBA" id="ARBA00023002"/>
    </source>
</evidence>
<keyword evidence="13" id="KW-1185">Reference proteome</keyword>
<dbReference type="Proteomes" id="UP000288216">
    <property type="component" value="Unassembled WGS sequence"/>
</dbReference>
<keyword evidence="6" id="KW-0223">Dioxygenase</keyword>
<evidence type="ECO:0000313" key="12">
    <source>
        <dbReference type="EMBL" id="GCB82109.1"/>
    </source>
</evidence>
<keyword evidence="9" id="KW-0106">Calcium</keyword>
<evidence type="ECO:0000256" key="1">
    <source>
        <dbReference type="ARBA" id="ARBA00004496"/>
    </source>
</evidence>
<dbReference type="STRING" id="75743.A0A401Q9P9"/>
<organism evidence="12 13">
    <name type="scientific">Scyliorhinus torazame</name>
    <name type="common">Cloudy catshark</name>
    <name type="synonym">Catulus torazame</name>
    <dbReference type="NCBI Taxonomy" id="75743"/>
    <lineage>
        <taxon>Eukaryota</taxon>
        <taxon>Metazoa</taxon>
        <taxon>Chordata</taxon>
        <taxon>Craniata</taxon>
        <taxon>Vertebrata</taxon>
        <taxon>Chondrichthyes</taxon>
        <taxon>Elasmobranchii</taxon>
        <taxon>Galeomorphii</taxon>
        <taxon>Galeoidea</taxon>
        <taxon>Carcharhiniformes</taxon>
        <taxon>Scyliorhinidae</taxon>
        <taxon>Scyliorhinus</taxon>
    </lineage>
</organism>
<gene>
    <name evidence="12" type="ORF">scyTo_0022279</name>
</gene>
<evidence type="ECO:0000259" key="11">
    <source>
        <dbReference type="PROSITE" id="PS51393"/>
    </source>
</evidence>
<dbReference type="AlphaFoldDB" id="A0A401Q9P9"/>
<name>A0A401Q9P9_SCYTO</name>
<dbReference type="GO" id="GO:0034440">
    <property type="term" value="P:lipid oxidation"/>
    <property type="evidence" value="ECO:0007669"/>
    <property type="project" value="InterPro"/>
</dbReference>
<dbReference type="InterPro" id="IPR001024">
    <property type="entry name" value="PLAT/LH2_dom"/>
</dbReference>
<dbReference type="GO" id="GO:0016702">
    <property type="term" value="F:oxidoreductase activity, acting on single donors with incorporation of molecular oxygen, incorporation of two atoms of oxygen"/>
    <property type="evidence" value="ECO:0007669"/>
    <property type="project" value="InterPro"/>
</dbReference>
<feature type="domain" description="Lipoxygenase" evidence="11">
    <location>
        <begin position="147"/>
        <end position="268"/>
    </location>
</feature>
<reference evidence="12 13" key="1">
    <citation type="journal article" date="2018" name="Nat. Ecol. Evol.">
        <title>Shark genomes provide insights into elasmobranch evolution and the origin of vertebrates.</title>
        <authorList>
            <person name="Hara Y"/>
            <person name="Yamaguchi K"/>
            <person name="Onimaru K"/>
            <person name="Kadota M"/>
            <person name="Koyanagi M"/>
            <person name="Keeley SD"/>
            <person name="Tatsumi K"/>
            <person name="Tanaka K"/>
            <person name="Motone F"/>
            <person name="Kageyama Y"/>
            <person name="Nozu R"/>
            <person name="Adachi N"/>
            <person name="Nishimura O"/>
            <person name="Nakagawa R"/>
            <person name="Tanegashima C"/>
            <person name="Kiyatake I"/>
            <person name="Matsumoto R"/>
            <person name="Murakumo K"/>
            <person name="Nishida K"/>
            <person name="Terakita A"/>
            <person name="Kuratani S"/>
            <person name="Sato K"/>
            <person name="Hyodo S Kuraku.S."/>
        </authorList>
    </citation>
    <scope>NUCLEOTIDE SEQUENCE [LARGE SCALE GENOMIC DNA]</scope>
</reference>
<comment type="caution">
    <text evidence="12">The sequence shown here is derived from an EMBL/GenBank/DDBJ whole genome shotgun (WGS) entry which is preliminary data.</text>
</comment>
<dbReference type="Gene3D" id="2.60.60.20">
    <property type="entry name" value="PLAT/LH2 domain"/>
    <property type="match status" value="1"/>
</dbReference>